<proteinExistence type="predicted"/>
<accession>A0ABT8F127</accession>
<organism evidence="1 2">
    <name type="scientific">Shiella aurantiaca</name>
    <dbReference type="NCBI Taxonomy" id="3058365"/>
    <lineage>
        <taxon>Bacteria</taxon>
        <taxon>Pseudomonadati</taxon>
        <taxon>Bacteroidota</taxon>
        <taxon>Cytophagia</taxon>
        <taxon>Cytophagales</taxon>
        <taxon>Shiellaceae</taxon>
        <taxon>Shiella</taxon>
    </lineage>
</organism>
<reference evidence="1" key="1">
    <citation type="submission" date="2023-06" db="EMBL/GenBank/DDBJ databases">
        <title>Cytophagales bacterium Strain LB-30, isolated from soil.</title>
        <authorList>
            <person name="Liu B."/>
        </authorList>
    </citation>
    <scope>NUCLEOTIDE SEQUENCE</scope>
    <source>
        <strain evidence="1">LB-30</strain>
    </source>
</reference>
<gene>
    <name evidence="1" type="ORF">QWY31_01440</name>
</gene>
<dbReference type="RefSeq" id="WP_320002667.1">
    <property type="nucleotide sequence ID" value="NZ_JAUHJS010000001.1"/>
</dbReference>
<evidence type="ECO:0000313" key="1">
    <source>
        <dbReference type="EMBL" id="MDN4164140.1"/>
    </source>
</evidence>
<dbReference type="EMBL" id="JAUHJS010000001">
    <property type="protein sequence ID" value="MDN4164140.1"/>
    <property type="molecule type" value="Genomic_DNA"/>
</dbReference>
<evidence type="ECO:0000313" key="2">
    <source>
        <dbReference type="Proteomes" id="UP001168552"/>
    </source>
</evidence>
<name>A0ABT8F127_9BACT</name>
<sequence length="237" mass="28101">MEKLDHDWITQGIVDFEYKKYVLLAYLQRVKARFDGKCLYPFIADLHFHYQNLLHIKQSKTLLYEDFPQKITRADFEKLQFTYQKLVQDDVLMEEIESILTYAQAQMAPVLEKGKELHQHVEEALEIFPVGLNALYNQEGYVLIDNAAHSVQVYRYQVSLFQGAQDTFRGLHTTFIEEVRRSISRTYEQIKAQLVRQFTDMPHPATYVIRARHPYPYEETIFPMAKRLLVRYVSVRA</sequence>
<comment type="caution">
    <text evidence="1">The sequence shown here is derived from an EMBL/GenBank/DDBJ whole genome shotgun (WGS) entry which is preliminary data.</text>
</comment>
<protein>
    <submittedName>
        <fullName evidence="1">Uncharacterized protein</fullName>
    </submittedName>
</protein>
<dbReference type="Proteomes" id="UP001168552">
    <property type="component" value="Unassembled WGS sequence"/>
</dbReference>
<keyword evidence="2" id="KW-1185">Reference proteome</keyword>